<evidence type="ECO:0000256" key="3">
    <source>
        <dbReference type="ARBA" id="ARBA00022692"/>
    </source>
</evidence>
<evidence type="ECO:0000313" key="7">
    <source>
        <dbReference type="Proteomes" id="UP000075304"/>
    </source>
</evidence>
<dbReference type="Pfam" id="PF06271">
    <property type="entry name" value="RDD"/>
    <property type="match status" value="1"/>
</dbReference>
<evidence type="ECO:0000313" key="6">
    <source>
        <dbReference type="EMBL" id="KYC62800.1"/>
    </source>
</evidence>
<dbReference type="AlphaFoldDB" id="A0A150JZR9"/>
<dbReference type="InterPro" id="IPR010432">
    <property type="entry name" value="RDD"/>
</dbReference>
<evidence type="ECO:0000256" key="1">
    <source>
        <dbReference type="ARBA" id="ARBA00004651"/>
    </source>
</evidence>
<evidence type="ECO:0000256" key="2">
    <source>
        <dbReference type="ARBA" id="ARBA00022475"/>
    </source>
</evidence>
<dbReference type="RefSeq" id="WP_019720717.1">
    <property type="nucleotide sequence ID" value="NZ_CABJCT010000002.1"/>
</dbReference>
<accession>A0A150JZR9</accession>
<reference evidence="6 7" key="1">
    <citation type="submission" date="2016-01" db="EMBL/GenBank/DDBJ databases">
        <title>Genome Sequences of Twelve Sporeforming Bacillus Species Isolated from Foods.</title>
        <authorList>
            <person name="Berendsen E.M."/>
            <person name="Wells-Bennik M.H."/>
            <person name="Krawcyk A.O."/>
            <person name="De Jong A."/>
            <person name="Holsappel S."/>
            <person name="Eijlander R.T."/>
            <person name="Kuipers O.P."/>
        </authorList>
    </citation>
    <scope>NUCLEOTIDE SEQUENCE [LARGE SCALE GENOMIC DNA]</scope>
    <source>
        <strain evidence="6 7">B4099</strain>
    </source>
</reference>
<dbReference type="Proteomes" id="UP000075304">
    <property type="component" value="Unassembled WGS sequence"/>
</dbReference>
<dbReference type="EMBL" id="LQYI01000118">
    <property type="protein sequence ID" value="KYC62800.1"/>
    <property type="molecule type" value="Genomic_DNA"/>
</dbReference>
<dbReference type="PANTHER" id="PTHR36115:SF9">
    <property type="entry name" value="LMO1584 PROTEIN"/>
    <property type="match status" value="1"/>
</dbReference>
<gene>
    <name evidence="6" type="ORF">B4099_2676</name>
</gene>
<comment type="caution">
    <text evidence="6">The sequence shown here is derived from an EMBL/GenBank/DDBJ whole genome shotgun (WGS) entry which is preliminary data.</text>
</comment>
<comment type="subcellular location">
    <subcellularLocation>
        <location evidence="1">Cell membrane</location>
        <topology evidence="1">Multi-pass membrane protein</topology>
    </subcellularLocation>
</comment>
<proteinExistence type="predicted"/>
<evidence type="ECO:0000256" key="4">
    <source>
        <dbReference type="ARBA" id="ARBA00022989"/>
    </source>
</evidence>
<dbReference type="InterPro" id="IPR051791">
    <property type="entry name" value="Pra-immunoreactive"/>
</dbReference>
<name>A0A150JZR9_HEYCO</name>
<dbReference type="GO" id="GO:0005886">
    <property type="term" value="C:plasma membrane"/>
    <property type="evidence" value="ECO:0007669"/>
    <property type="project" value="UniProtKB-SubCell"/>
</dbReference>
<dbReference type="GeneID" id="29812629"/>
<dbReference type="PANTHER" id="PTHR36115">
    <property type="entry name" value="PROLINE-RICH ANTIGEN HOMOLOG-RELATED"/>
    <property type="match status" value="1"/>
</dbReference>
<evidence type="ECO:0000256" key="5">
    <source>
        <dbReference type="ARBA" id="ARBA00023136"/>
    </source>
</evidence>
<sequence>MNSNENHIPETLTKAPEQISGSLSGARYAGFWIRFWAYLLDLLVVQSVKWLVIHPIFRLSGLSLTDEKIYSPITIASALVFYGYFVLMTKFFGQTLGKMVFGLRVVPLNHPGPLKWSTVLFREWIVRYVCVKIAVIYIVVAFTPKKQGVHDLFADTAVIHERSHEPVYPYYEPA</sequence>
<protein>
    <submittedName>
        <fullName evidence="6">Uncharacterized protein</fullName>
    </submittedName>
</protein>
<keyword evidence="2" id="KW-1003">Cell membrane</keyword>
<organism evidence="6 7">
    <name type="scientific">Heyndrickxia coagulans</name>
    <name type="common">Weizmannia coagulans</name>
    <dbReference type="NCBI Taxonomy" id="1398"/>
    <lineage>
        <taxon>Bacteria</taxon>
        <taxon>Bacillati</taxon>
        <taxon>Bacillota</taxon>
        <taxon>Bacilli</taxon>
        <taxon>Bacillales</taxon>
        <taxon>Bacillaceae</taxon>
        <taxon>Heyndrickxia</taxon>
    </lineage>
</organism>
<keyword evidence="3" id="KW-0812">Transmembrane</keyword>
<dbReference type="PATRIC" id="fig|1398.25.peg.939"/>
<keyword evidence="5" id="KW-0472">Membrane</keyword>
<keyword evidence="4" id="KW-1133">Transmembrane helix</keyword>